<evidence type="ECO:0000313" key="2">
    <source>
        <dbReference type="EMBL" id="MFC6332036.1"/>
    </source>
</evidence>
<proteinExistence type="predicted"/>
<comment type="caution">
    <text evidence="2">The sequence shown here is derived from an EMBL/GenBank/DDBJ whole genome shotgun (WGS) entry which is preliminary data.</text>
</comment>
<dbReference type="RefSeq" id="WP_379231974.1">
    <property type="nucleotide sequence ID" value="NZ_JBHSTE010000002.1"/>
</dbReference>
<evidence type="ECO:0000259" key="1">
    <source>
        <dbReference type="Pfam" id="PF20248"/>
    </source>
</evidence>
<evidence type="ECO:0000313" key="3">
    <source>
        <dbReference type="Proteomes" id="UP001596233"/>
    </source>
</evidence>
<protein>
    <submittedName>
        <fullName evidence="2">DUF6603 domain-containing protein</fullName>
    </submittedName>
</protein>
<gene>
    <name evidence="2" type="ORF">ACFP56_05325</name>
</gene>
<name>A0ABW1V3J6_9BACL</name>
<accession>A0ABW1V3J6</accession>
<dbReference type="Proteomes" id="UP001596233">
    <property type="component" value="Unassembled WGS sequence"/>
</dbReference>
<reference evidence="3" key="1">
    <citation type="journal article" date="2019" name="Int. J. Syst. Evol. Microbiol.">
        <title>The Global Catalogue of Microorganisms (GCM) 10K type strain sequencing project: providing services to taxonomists for standard genome sequencing and annotation.</title>
        <authorList>
            <consortium name="The Broad Institute Genomics Platform"/>
            <consortium name="The Broad Institute Genome Sequencing Center for Infectious Disease"/>
            <person name="Wu L."/>
            <person name="Ma J."/>
        </authorList>
    </citation>
    <scope>NUCLEOTIDE SEQUENCE [LARGE SCALE GENOMIC DNA]</scope>
    <source>
        <strain evidence="3">PCU 280</strain>
    </source>
</reference>
<keyword evidence="3" id="KW-1185">Reference proteome</keyword>
<feature type="domain" description="DUF6603" evidence="1">
    <location>
        <begin position="209"/>
        <end position="679"/>
    </location>
</feature>
<dbReference type="InterPro" id="IPR046538">
    <property type="entry name" value="DUF6603"/>
</dbReference>
<sequence length="921" mass="101803">MKKNDAESAKSLTVVFHSEFYIKEALFQIALLKDEKGLIVSGEWINRNFSFEMNDVAAYFDIVIPDSFNFELFIETVRLKLATATSQLDFKAVIRDFGALELDSWKSPDKEERHYLLTLTFNRKLELTNLPILGQFCDPGDGFAFKELSLTYTPNVNFIIAFLSQLVIKQHAVDLNVDYIHSLKPKPKDYLLTAGESKTKKTIYWLEINKGFSILYFSKIGVSLVESRVTFYLDASFTIAMLRMDFFELYVSTSLKKLTDIDFGLGGLMVTLQNPTFSLAGGLYKSQEEELLYNGMLGLRFNQYSFQALGSYGELPGSGEKSFFAYLMLGMPMGGPPFFFVNGLALGFGVNRSLKLPDISSVRTFPLVAAAMGDDSELKPNTPPKQALGALSKSIVPEAGQYFLSAGIRFLTYGVLESFALLNIEMGKRLVISLLGLANASMPPKVSGVSPIIRAELALKIVFDPDQGEFLIAAALTDRSFLFHQDCKLTGGFAIGFWFKGNYSGDFIVTLGGCHHPAFQNLHYPAIPPLGISWIINSNISVKGEAYFALTPSCMMAGASLKLLFELGSLKAWFFAAADFILKWKPFFYQARVQVSVGVSYRISIFGIGKTFKIELGAGLSLWGPEFSGKVRVNWYIISFTIGFGANSPEEPKPIEWGEFADSFLPGAIEKRQSPYALGYTEQTPEAHLSNVSITDGLLSQYPTKEGREAYVVDGFRAGFMIEHKTPCTALFVNDQNLIKGPIDFGIVPMGLSNVKLEQHVTIKSLKDDRTVSCLNVEPILKNVPSALWGNKGDNPNAPMLNNMPMGVAIKVNEATSIVHVLPETGGYDEKVLSARESITREVDYHPPVFNPAAAYPTEPERVLSIIHESIGSNRLRELLLQETAAAFGTHHDAHFGKVAHDARAVLFAIPELRTTGSADL</sequence>
<organism evidence="2 3">
    <name type="scientific">Paenibacillus septentrionalis</name>
    <dbReference type="NCBI Taxonomy" id="429342"/>
    <lineage>
        <taxon>Bacteria</taxon>
        <taxon>Bacillati</taxon>
        <taxon>Bacillota</taxon>
        <taxon>Bacilli</taxon>
        <taxon>Bacillales</taxon>
        <taxon>Paenibacillaceae</taxon>
        <taxon>Paenibacillus</taxon>
    </lineage>
</organism>
<dbReference type="Pfam" id="PF20248">
    <property type="entry name" value="DUF6603"/>
    <property type="match status" value="1"/>
</dbReference>
<dbReference type="EMBL" id="JBHSTE010000002">
    <property type="protein sequence ID" value="MFC6332036.1"/>
    <property type="molecule type" value="Genomic_DNA"/>
</dbReference>